<evidence type="ECO:0000259" key="1">
    <source>
        <dbReference type="Pfam" id="PF00668"/>
    </source>
</evidence>
<organism evidence="2 3">
    <name type="scientific">Paracoccus laeviglucosivorans</name>
    <dbReference type="NCBI Taxonomy" id="1197861"/>
    <lineage>
        <taxon>Bacteria</taxon>
        <taxon>Pseudomonadati</taxon>
        <taxon>Pseudomonadota</taxon>
        <taxon>Alphaproteobacteria</taxon>
        <taxon>Rhodobacterales</taxon>
        <taxon>Paracoccaceae</taxon>
        <taxon>Paracoccus</taxon>
    </lineage>
</organism>
<dbReference type="PANTHER" id="PTHR45527:SF1">
    <property type="entry name" value="FATTY ACID SYNTHASE"/>
    <property type="match status" value="1"/>
</dbReference>
<dbReference type="GO" id="GO:0044550">
    <property type="term" value="P:secondary metabolite biosynthetic process"/>
    <property type="evidence" value="ECO:0007669"/>
    <property type="project" value="TreeGrafter"/>
</dbReference>
<dbReference type="SUPFAM" id="SSF52777">
    <property type="entry name" value="CoA-dependent acyltransferases"/>
    <property type="match status" value="2"/>
</dbReference>
<dbReference type="OrthoDB" id="9803968at2"/>
<dbReference type="InterPro" id="IPR023213">
    <property type="entry name" value="CAT-like_dom_sf"/>
</dbReference>
<name>A0A521DQV2_9RHOB</name>
<dbReference type="Pfam" id="PF00668">
    <property type="entry name" value="Condensation"/>
    <property type="match status" value="1"/>
</dbReference>
<feature type="domain" description="Condensation" evidence="1">
    <location>
        <begin position="6"/>
        <end position="360"/>
    </location>
</feature>
<dbReference type="GO" id="GO:0003824">
    <property type="term" value="F:catalytic activity"/>
    <property type="evidence" value="ECO:0007669"/>
    <property type="project" value="InterPro"/>
</dbReference>
<dbReference type="PANTHER" id="PTHR45527">
    <property type="entry name" value="NONRIBOSOMAL PEPTIDE SYNTHETASE"/>
    <property type="match status" value="1"/>
</dbReference>
<dbReference type="GO" id="GO:0031177">
    <property type="term" value="F:phosphopantetheine binding"/>
    <property type="evidence" value="ECO:0007669"/>
    <property type="project" value="TreeGrafter"/>
</dbReference>
<dbReference type="AlphaFoldDB" id="A0A521DQV2"/>
<dbReference type="InterPro" id="IPR001242">
    <property type="entry name" value="Condensation_dom"/>
</dbReference>
<evidence type="ECO:0000313" key="3">
    <source>
        <dbReference type="Proteomes" id="UP000319014"/>
    </source>
</evidence>
<dbReference type="EMBL" id="FXTK01000009">
    <property type="protein sequence ID" value="SMO74084.1"/>
    <property type="molecule type" value="Genomic_DNA"/>
</dbReference>
<keyword evidence="3" id="KW-1185">Reference proteome</keyword>
<evidence type="ECO:0000313" key="2">
    <source>
        <dbReference type="EMBL" id="SMO74084.1"/>
    </source>
</evidence>
<dbReference type="Proteomes" id="UP000319014">
    <property type="component" value="Unassembled WGS sequence"/>
</dbReference>
<dbReference type="Gene3D" id="3.30.559.10">
    <property type="entry name" value="Chloramphenicol acetyltransferase-like domain"/>
    <property type="match status" value="1"/>
</dbReference>
<accession>A0A521DQV2</accession>
<dbReference type="Gene3D" id="3.30.559.30">
    <property type="entry name" value="Nonribosomal peptide synthetase, condensation domain"/>
    <property type="match status" value="1"/>
</dbReference>
<dbReference type="GO" id="GO:0005737">
    <property type="term" value="C:cytoplasm"/>
    <property type="evidence" value="ECO:0007669"/>
    <property type="project" value="TreeGrafter"/>
</dbReference>
<dbReference type="RefSeq" id="WP_142663333.1">
    <property type="nucleotide sequence ID" value="NZ_FXTK01000009.1"/>
</dbReference>
<protein>
    <submittedName>
        <fullName evidence="2">Enterobactin synthetase component F</fullName>
    </submittedName>
</protein>
<reference evidence="2 3" key="1">
    <citation type="submission" date="2017-05" db="EMBL/GenBank/DDBJ databases">
        <authorList>
            <person name="Varghese N."/>
            <person name="Submissions S."/>
        </authorList>
    </citation>
    <scope>NUCLEOTIDE SEQUENCE [LARGE SCALE GENOMIC DNA]</scope>
    <source>
        <strain evidence="2 3">DSM 100094</strain>
    </source>
</reference>
<dbReference type="GO" id="GO:0043041">
    <property type="term" value="P:amino acid activation for nonribosomal peptide biosynthetic process"/>
    <property type="evidence" value="ECO:0007669"/>
    <property type="project" value="TreeGrafter"/>
</dbReference>
<proteinExistence type="predicted"/>
<sequence length="451" mass="49806">MTKYQRAEYKLTLAQLDFWEEFRLHPGEAVSTVAHAVELRGAVDADALARAITQVVAETDVLSLRFTEGDEGPRQQLDPTRRPELRHLDFSVRPDPMADAMAMMQADVEAPLDLVNQPLSQQWLIRLGADRFVWYNRGHHIVLDGYAMGLMETRCAQLYAAHRDGLPTGEPLTSFFAYLTEEGDYRASPRHAKDGQHWTDILSAPPAPKVLQKGSEDYPASPMCHEESLVDLRPSLLARASELGIGWPDLLTALCSAWAALELRDHSAARVQDSAGRVTMPIWLPYMSRMGSVAIRIPALVVNILPFDASVAATESVAQTVTQLAGRLRKLRRHGRYRIEQIGFDYGLGASQRFFFSPLINVLPFEPARFDGTETQRHVLSNGPGDGFNITIRGDGEANGLDLCLEADPVLTPPADFTRHAVTLPAFLRAALALDAGERPIGALLTQPETV</sequence>
<gene>
    <name evidence="2" type="ORF">SAMN06265221_10957</name>
</gene>